<name>A0AAQ3MMQ5_VIGMU</name>
<reference evidence="1 2" key="1">
    <citation type="journal article" date="2023" name="Life. Sci Alliance">
        <title>Evolutionary insights into 3D genome organization and epigenetic landscape of Vigna mungo.</title>
        <authorList>
            <person name="Junaid A."/>
            <person name="Singh B."/>
            <person name="Bhatia S."/>
        </authorList>
    </citation>
    <scope>NUCLEOTIDE SEQUENCE [LARGE SCALE GENOMIC DNA]</scope>
    <source>
        <strain evidence="1">Urdbean</strain>
    </source>
</reference>
<dbReference type="EMBL" id="CP144691">
    <property type="protein sequence ID" value="WVY93254.1"/>
    <property type="molecule type" value="Genomic_DNA"/>
</dbReference>
<proteinExistence type="predicted"/>
<organism evidence="1 2">
    <name type="scientific">Vigna mungo</name>
    <name type="common">Black gram</name>
    <name type="synonym">Phaseolus mungo</name>
    <dbReference type="NCBI Taxonomy" id="3915"/>
    <lineage>
        <taxon>Eukaryota</taxon>
        <taxon>Viridiplantae</taxon>
        <taxon>Streptophyta</taxon>
        <taxon>Embryophyta</taxon>
        <taxon>Tracheophyta</taxon>
        <taxon>Spermatophyta</taxon>
        <taxon>Magnoliopsida</taxon>
        <taxon>eudicotyledons</taxon>
        <taxon>Gunneridae</taxon>
        <taxon>Pentapetalae</taxon>
        <taxon>rosids</taxon>
        <taxon>fabids</taxon>
        <taxon>Fabales</taxon>
        <taxon>Fabaceae</taxon>
        <taxon>Papilionoideae</taxon>
        <taxon>50 kb inversion clade</taxon>
        <taxon>NPAAA clade</taxon>
        <taxon>indigoferoid/millettioid clade</taxon>
        <taxon>Phaseoleae</taxon>
        <taxon>Vigna</taxon>
    </lineage>
</organism>
<protein>
    <submittedName>
        <fullName evidence="1">Uncharacterized protein</fullName>
    </submittedName>
</protein>
<evidence type="ECO:0000313" key="2">
    <source>
        <dbReference type="Proteomes" id="UP001374535"/>
    </source>
</evidence>
<dbReference type="Proteomes" id="UP001374535">
    <property type="component" value="Chromosome 10"/>
</dbReference>
<accession>A0AAQ3MMQ5</accession>
<keyword evidence="2" id="KW-1185">Reference proteome</keyword>
<gene>
    <name evidence="1" type="ORF">V8G54_032342</name>
</gene>
<evidence type="ECO:0000313" key="1">
    <source>
        <dbReference type="EMBL" id="WVY93254.1"/>
    </source>
</evidence>
<sequence length="114" mass="12522">METITKIAGRGVNNPLPKHPPPYISGNSSTFIIISLFKRGILSFLSLQVRFFSTPHFASALDTIPCKTKIHVANAMLVASADHKILDIIPEYQVGIKGHIILGIKLTPARNYDL</sequence>
<dbReference type="AlphaFoldDB" id="A0AAQ3MMQ5"/>